<proteinExistence type="predicted"/>
<sequence length="93" mass="10476">MESSIVSLAGKILLILKEEDGITVTQLINRVNSGKDKHSATTVSKYIEYLEKEGLIRTLEERYGVAKKKKILLTEKGRIAAEYLTKINEIVLQ</sequence>
<accession>S6E2C7</accession>
<protein>
    <submittedName>
        <fullName evidence="1">Conserved conjugative plasmid protein</fullName>
    </submittedName>
</protein>
<geneLocation type="plasmid" evidence="1">
    <name>pMGB1</name>
</geneLocation>
<dbReference type="RefSeq" id="WP_020936638.1">
    <property type="nucleotide sequence ID" value="NC_021914.1"/>
</dbReference>
<dbReference type="SUPFAM" id="SSF46785">
    <property type="entry name" value="Winged helix' DNA-binding domain"/>
    <property type="match status" value="1"/>
</dbReference>
<dbReference type="Pfam" id="PF13412">
    <property type="entry name" value="HTH_24"/>
    <property type="match status" value="1"/>
</dbReference>
<evidence type="ECO:0000313" key="1">
    <source>
        <dbReference type="EMBL" id="CDF66440.1"/>
    </source>
</evidence>
<name>S6E2C7_SACS2</name>
<reference evidence="1" key="2">
    <citation type="submission" date="2013-05" db="EMBL/GenBank/DDBJ databases">
        <authorList>
            <person name="Garrett R."/>
        </authorList>
    </citation>
    <scope>NUCLEOTIDE SEQUENCE</scope>
    <source>
        <strain evidence="1">P2</strain>
        <plasmid evidence="1">pMGB1</plasmid>
    </source>
</reference>
<dbReference type="InterPro" id="IPR036388">
    <property type="entry name" value="WH-like_DNA-bd_sf"/>
</dbReference>
<dbReference type="InterPro" id="IPR036390">
    <property type="entry name" value="WH_DNA-bd_sf"/>
</dbReference>
<organism evidence="1">
    <name type="scientific">Saccharolobus solfataricus (strain ATCC 35092 / DSM 1617 / JCM 11322 / P2)</name>
    <name type="common">Sulfolobus solfataricus</name>
    <dbReference type="NCBI Taxonomy" id="273057"/>
    <lineage>
        <taxon>Archaea</taxon>
        <taxon>Thermoproteota</taxon>
        <taxon>Thermoprotei</taxon>
        <taxon>Sulfolobales</taxon>
        <taxon>Sulfolobaceae</taxon>
        <taxon>Saccharolobus</taxon>
    </lineage>
</organism>
<keyword evidence="1" id="KW-0614">Plasmid</keyword>
<reference evidence="1" key="1">
    <citation type="journal article" date="2012" name="Mol. Microbiol.">
        <title>Selective and hyperactive uptake of foreign DNA by adaptive immune systems of an archaeon via two distinct mechanisms.</title>
        <authorList>
            <person name="Erdmann S."/>
            <person name="Garrett R.A."/>
        </authorList>
    </citation>
    <scope>NUCLEOTIDE SEQUENCE [LARGE SCALE GENOMIC DNA]</scope>
    <source>
        <strain evidence="1">P2</strain>
        <plasmid evidence="1">pMGB1</plasmid>
    </source>
</reference>
<dbReference type="EMBL" id="HG008922">
    <property type="protein sequence ID" value="CDF66440.1"/>
    <property type="molecule type" value="Genomic_DNA"/>
</dbReference>
<dbReference type="AlphaFoldDB" id="S6E2C7"/>
<dbReference type="Gene3D" id="1.10.10.10">
    <property type="entry name" value="Winged helix-like DNA-binding domain superfamily/Winged helix DNA-binding domain"/>
    <property type="match status" value="1"/>
</dbReference>